<keyword evidence="4 5" id="KW-0720">Serine protease</keyword>
<evidence type="ECO:0000256" key="3">
    <source>
        <dbReference type="ARBA" id="ARBA00022801"/>
    </source>
</evidence>
<dbReference type="PANTHER" id="PTHR43806:SF11">
    <property type="entry name" value="CEREVISIN-RELATED"/>
    <property type="match status" value="1"/>
</dbReference>
<dbReference type="PANTHER" id="PTHR43806">
    <property type="entry name" value="PEPTIDASE S8"/>
    <property type="match status" value="1"/>
</dbReference>
<evidence type="ECO:0000256" key="5">
    <source>
        <dbReference type="PROSITE-ProRule" id="PRU01240"/>
    </source>
</evidence>
<dbReference type="SUPFAM" id="SSF52743">
    <property type="entry name" value="Subtilisin-like"/>
    <property type="match status" value="1"/>
</dbReference>
<evidence type="ECO:0000259" key="9">
    <source>
        <dbReference type="Pfam" id="PF00082"/>
    </source>
</evidence>
<feature type="active site" description="Charge relay system" evidence="5">
    <location>
        <position position="304"/>
    </location>
</feature>
<dbReference type="PROSITE" id="PS00137">
    <property type="entry name" value="SUBTILASE_HIS"/>
    <property type="match status" value="1"/>
</dbReference>
<feature type="active site" description="Charge relay system" evidence="5">
    <location>
        <position position="133"/>
    </location>
</feature>
<dbReference type="PROSITE" id="PS51892">
    <property type="entry name" value="SUBTILASE"/>
    <property type="match status" value="1"/>
</dbReference>
<feature type="signal peptide" evidence="8">
    <location>
        <begin position="1"/>
        <end position="29"/>
    </location>
</feature>
<evidence type="ECO:0000256" key="2">
    <source>
        <dbReference type="ARBA" id="ARBA00022670"/>
    </source>
</evidence>
<dbReference type="PRINTS" id="PR00723">
    <property type="entry name" value="SUBTILISIN"/>
</dbReference>
<keyword evidence="7" id="KW-0812">Transmembrane</keyword>
<keyword evidence="7" id="KW-0472">Membrane</keyword>
<dbReference type="PROSITE" id="PS51318">
    <property type="entry name" value="TAT"/>
    <property type="match status" value="1"/>
</dbReference>
<feature type="active site" description="Charge relay system" evidence="5">
    <location>
        <position position="97"/>
    </location>
</feature>
<keyword evidence="7" id="KW-1133">Transmembrane helix</keyword>
<gene>
    <name evidence="10" type="ORF">FIV50_02310</name>
</gene>
<dbReference type="RefSeq" id="WP_140036020.1">
    <property type="nucleotide sequence ID" value="NZ_CP041040.1"/>
</dbReference>
<feature type="region of interest" description="Disordered" evidence="6">
    <location>
        <begin position="434"/>
        <end position="460"/>
    </location>
</feature>
<keyword evidence="8" id="KW-0732">Signal</keyword>
<evidence type="ECO:0000313" key="11">
    <source>
        <dbReference type="Proteomes" id="UP000316125"/>
    </source>
</evidence>
<dbReference type="GO" id="GO:0004252">
    <property type="term" value="F:serine-type endopeptidase activity"/>
    <property type="evidence" value="ECO:0007669"/>
    <property type="project" value="UniProtKB-UniRule"/>
</dbReference>
<feature type="transmembrane region" description="Helical" evidence="7">
    <location>
        <begin position="405"/>
        <end position="426"/>
    </location>
</feature>
<proteinExistence type="inferred from homology"/>
<dbReference type="InterPro" id="IPR000209">
    <property type="entry name" value="Peptidase_S8/S53_dom"/>
</dbReference>
<dbReference type="InterPro" id="IPR036852">
    <property type="entry name" value="Peptidase_S8/S53_dom_sf"/>
</dbReference>
<dbReference type="Proteomes" id="UP000316125">
    <property type="component" value="Chromosome"/>
</dbReference>
<dbReference type="Pfam" id="PF00082">
    <property type="entry name" value="Peptidase_S8"/>
    <property type="match status" value="1"/>
</dbReference>
<dbReference type="InterPro" id="IPR022398">
    <property type="entry name" value="Peptidase_S8_His-AS"/>
</dbReference>
<accession>A0A4Y5YLP4</accession>
<dbReference type="InterPro" id="IPR006311">
    <property type="entry name" value="TAT_signal"/>
</dbReference>
<dbReference type="PROSITE" id="PS00136">
    <property type="entry name" value="SUBTILASE_ASP"/>
    <property type="match status" value="1"/>
</dbReference>
<evidence type="ECO:0000313" key="10">
    <source>
        <dbReference type="EMBL" id="QDE33731.1"/>
    </source>
</evidence>
<evidence type="ECO:0000256" key="4">
    <source>
        <dbReference type="ARBA" id="ARBA00022825"/>
    </source>
</evidence>
<dbReference type="InterPro" id="IPR015500">
    <property type="entry name" value="Peptidase_S8_subtilisin-rel"/>
</dbReference>
<name>A0A4Y5YLP4_9MICO</name>
<dbReference type="OrthoDB" id="9813435at2"/>
<keyword evidence="2 5" id="KW-0645">Protease</keyword>
<dbReference type="InterPro" id="IPR050131">
    <property type="entry name" value="Peptidase_S8_subtilisin-like"/>
</dbReference>
<sequence>MRRRRAALPTLLVGAIALGAILSSAPASAAAPSAPTASTARSLAAHGSAVPAATAGDACTPGTVVYSPEAPQALALLGAEEANRVATGRGVVVAIVDSGIDAGNPHLAGVVIGGVDLVGDGERADGLTDTTGHGTAIAGQIAAQPVDGSGVVGLAPDAQLLSVRVFRSDQQQDKDKGFGPTSQRIADGIHWAADNGADIINVSMSQTTDSPDLRAAVEHASAVGALVVASGGNRASDPDAEDGPRYPAAYEQVLGVSAADPSGRANDASIHGPQVGVTAPGMNVLSAALGGGDCIFAADAPASSFATGYASAAAALVAEAHPEDPPAGWAYRLTATALRDDADKRDDVNGWGFIQPFAAIELLPDETTRGPVSPYFDTTESAARPPAAAVDPDHGASPFLLTREAALFTTIGGATLLGVLGILIVLRRRREQPAVDPAEAEREGGLLNSPGPGAGDERFG</sequence>
<evidence type="ECO:0000256" key="6">
    <source>
        <dbReference type="SAM" id="MobiDB-lite"/>
    </source>
</evidence>
<dbReference type="Gene3D" id="3.40.50.200">
    <property type="entry name" value="Peptidase S8/S53 domain"/>
    <property type="match status" value="1"/>
</dbReference>
<dbReference type="GO" id="GO:0006508">
    <property type="term" value="P:proteolysis"/>
    <property type="evidence" value="ECO:0007669"/>
    <property type="project" value="UniProtKB-KW"/>
</dbReference>
<evidence type="ECO:0000256" key="1">
    <source>
        <dbReference type="ARBA" id="ARBA00011073"/>
    </source>
</evidence>
<feature type="chain" id="PRO_5021270430" evidence="8">
    <location>
        <begin position="30"/>
        <end position="460"/>
    </location>
</feature>
<dbReference type="AlphaFoldDB" id="A0A4Y5YLP4"/>
<organism evidence="10 11">
    <name type="scientific">Microbacterium foliorum</name>
    <dbReference type="NCBI Taxonomy" id="104336"/>
    <lineage>
        <taxon>Bacteria</taxon>
        <taxon>Bacillati</taxon>
        <taxon>Actinomycetota</taxon>
        <taxon>Actinomycetes</taxon>
        <taxon>Micrococcales</taxon>
        <taxon>Microbacteriaceae</taxon>
        <taxon>Microbacterium</taxon>
    </lineage>
</organism>
<evidence type="ECO:0000256" key="7">
    <source>
        <dbReference type="SAM" id="Phobius"/>
    </source>
</evidence>
<protein>
    <submittedName>
        <fullName evidence="10">Peptidase S8</fullName>
    </submittedName>
</protein>
<keyword evidence="3 5" id="KW-0378">Hydrolase</keyword>
<comment type="similarity">
    <text evidence="1 5">Belongs to the peptidase S8 family.</text>
</comment>
<evidence type="ECO:0000256" key="8">
    <source>
        <dbReference type="SAM" id="SignalP"/>
    </source>
</evidence>
<reference evidence="10 11" key="1">
    <citation type="submission" date="2019-06" db="EMBL/GenBank/DDBJ databases">
        <title>Complete genome of Microbacterium foliorum M2.</title>
        <authorList>
            <person name="Cao G."/>
        </authorList>
    </citation>
    <scope>NUCLEOTIDE SEQUENCE [LARGE SCALE GENOMIC DNA]</scope>
    <source>
        <strain evidence="10 11">M2</strain>
    </source>
</reference>
<dbReference type="EMBL" id="CP041040">
    <property type="protein sequence ID" value="QDE33731.1"/>
    <property type="molecule type" value="Genomic_DNA"/>
</dbReference>
<dbReference type="InterPro" id="IPR023827">
    <property type="entry name" value="Peptidase_S8_Asp-AS"/>
</dbReference>
<feature type="domain" description="Peptidase S8/S53" evidence="9">
    <location>
        <begin position="88"/>
        <end position="352"/>
    </location>
</feature>